<keyword evidence="4" id="KW-1185">Reference proteome</keyword>
<protein>
    <recommendedName>
        <fullName evidence="5">G-protein coupled receptors family 1 profile domain-containing protein</fullName>
    </recommendedName>
</protein>
<feature type="transmembrane region" description="Helical" evidence="1">
    <location>
        <begin position="89"/>
        <end position="108"/>
    </location>
</feature>
<evidence type="ECO:0000313" key="4">
    <source>
        <dbReference type="Proteomes" id="UP000198287"/>
    </source>
</evidence>
<keyword evidence="2" id="KW-0732">Signal</keyword>
<feature type="transmembrane region" description="Helical" evidence="1">
    <location>
        <begin position="47"/>
        <end position="69"/>
    </location>
</feature>
<dbReference type="Proteomes" id="UP000198287">
    <property type="component" value="Unassembled WGS sequence"/>
</dbReference>
<keyword evidence="1" id="KW-0812">Transmembrane</keyword>
<evidence type="ECO:0000256" key="1">
    <source>
        <dbReference type="SAM" id="Phobius"/>
    </source>
</evidence>
<name>A0A226DIB9_FOLCA</name>
<dbReference type="EMBL" id="LNIX01000018">
    <property type="protein sequence ID" value="OXA45003.1"/>
    <property type="molecule type" value="Genomic_DNA"/>
</dbReference>
<feature type="signal peptide" evidence="2">
    <location>
        <begin position="1"/>
        <end position="19"/>
    </location>
</feature>
<gene>
    <name evidence="3" type="ORF">Fcan01_20279</name>
</gene>
<evidence type="ECO:0008006" key="5">
    <source>
        <dbReference type="Google" id="ProtNLM"/>
    </source>
</evidence>
<dbReference type="AlphaFoldDB" id="A0A226DIB9"/>
<comment type="caution">
    <text evidence="3">The sequence shown here is derived from an EMBL/GenBank/DDBJ whole genome shotgun (WGS) entry which is preliminary data.</text>
</comment>
<sequence>MLLAIWSVAVLAALPALWTMEYDSEKAQCVKTIHSDKIRRKVQRVRFLYCNSIMFICYWVPLGICTIFYEVTRKPSTRLHAEYPNAVYVVSILFFMYVMCLPLILLWTSDLLTRREKSVNTMRTKMAVINSDFSRCSTQGLACAIPSIIVTTEGELMQGDTQQVEVEVYV</sequence>
<organism evidence="3 4">
    <name type="scientific">Folsomia candida</name>
    <name type="common">Springtail</name>
    <dbReference type="NCBI Taxonomy" id="158441"/>
    <lineage>
        <taxon>Eukaryota</taxon>
        <taxon>Metazoa</taxon>
        <taxon>Ecdysozoa</taxon>
        <taxon>Arthropoda</taxon>
        <taxon>Hexapoda</taxon>
        <taxon>Collembola</taxon>
        <taxon>Entomobryomorpha</taxon>
        <taxon>Isotomoidea</taxon>
        <taxon>Isotomidae</taxon>
        <taxon>Proisotominae</taxon>
        <taxon>Folsomia</taxon>
    </lineage>
</organism>
<evidence type="ECO:0000256" key="2">
    <source>
        <dbReference type="SAM" id="SignalP"/>
    </source>
</evidence>
<keyword evidence="1" id="KW-0472">Membrane</keyword>
<accession>A0A226DIB9</accession>
<feature type="chain" id="PRO_5012217686" description="G-protein coupled receptors family 1 profile domain-containing protein" evidence="2">
    <location>
        <begin position="20"/>
        <end position="170"/>
    </location>
</feature>
<evidence type="ECO:0000313" key="3">
    <source>
        <dbReference type="EMBL" id="OXA45003.1"/>
    </source>
</evidence>
<reference evidence="3 4" key="1">
    <citation type="submission" date="2015-12" db="EMBL/GenBank/DDBJ databases">
        <title>The genome of Folsomia candida.</title>
        <authorList>
            <person name="Faddeeva A."/>
            <person name="Derks M.F."/>
            <person name="Anvar Y."/>
            <person name="Smit S."/>
            <person name="Van Straalen N."/>
            <person name="Roelofs D."/>
        </authorList>
    </citation>
    <scope>NUCLEOTIDE SEQUENCE [LARGE SCALE GENOMIC DNA]</scope>
    <source>
        <strain evidence="3 4">VU population</strain>
        <tissue evidence="3">Whole body</tissue>
    </source>
</reference>
<proteinExistence type="predicted"/>
<keyword evidence="1" id="KW-1133">Transmembrane helix</keyword>